<dbReference type="GO" id="GO:0004803">
    <property type="term" value="F:transposase activity"/>
    <property type="evidence" value="ECO:0007669"/>
    <property type="project" value="InterPro"/>
</dbReference>
<sequence length="262" mass="29935">MAEQKGRVIMSRPARKAFDTNYFHVIVQGIGKEKIFETGRLKSEYLNDLQMFKAFHGIKILTYCVMDNHCHLLVYSPSAENLGAYMRRVNTRYAQYYNHIRDRVGYVFRDRYKSQAVFEGDYLINCMVYIHNNSVKAGIVQNAADYTYSGLQCYYSHTGGVDFDEAEKFFDTDADNVEAIMEEKSACADENCPFWIEAEEEKRSGAEIAREIVAACGDVLVLRKDRERLKKIVAKMRAAGCNMSDIAKALGVARSVLFDLLK</sequence>
<dbReference type="InterPro" id="IPR036515">
    <property type="entry name" value="Transposase_17_sf"/>
</dbReference>
<dbReference type="AlphaFoldDB" id="A0A9D1HR26"/>
<name>A0A9D1HR26_9FIRM</name>
<accession>A0A9D1HR26</accession>
<dbReference type="GO" id="GO:0006313">
    <property type="term" value="P:DNA transposition"/>
    <property type="evidence" value="ECO:0007669"/>
    <property type="project" value="InterPro"/>
</dbReference>
<evidence type="ECO:0000259" key="1">
    <source>
        <dbReference type="SMART" id="SM01321"/>
    </source>
</evidence>
<dbReference type="SMART" id="SM01321">
    <property type="entry name" value="Y1_Tnp"/>
    <property type="match status" value="1"/>
</dbReference>
<dbReference type="Proteomes" id="UP000824088">
    <property type="component" value="Unassembled WGS sequence"/>
</dbReference>
<reference evidence="2" key="1">
    <citation type="submission" date="2020-10" db="EMBL/GenBank/DDBJ databases">
        <authorList>
            <person name="Gilroy R."/>
        </authorList>
    </citation>
    <scope>NUCLEOTIDE SEQUENCE</scope>
    <source>
        <strain evidence="2">1063</strain>
    </source>
</reference>
<dbReference type="EMBL" id="DVMN01000010">
    <property type="protein sequence ID" value="HIU20762.1"/>
    <property type="molecule type" value="Genomic_DNA"/>
</dbReference>
<comment type="caution">
    <text evidence="2">The sequence shown here is derived from an EMBL/GenBank/DDBJ whole genome shotgun (WGS) entry which is preliminary data.</text>
</comment>
<reference evidence="2" key="2">
    <citation type="journal article" date="2021" name="PeerJ">
        <title>Extensive microbial diversity within the chicken gut microbiome revealed by metagenomics and culture.</title>
        <authorList>
            <person name="Gilroy R."/>
            <person name="Ravi A."/>
            <person name="Getino M."/>
            <person name="Pursley I."/>
            <person name="Horton D.L."/>
            <person name="Alikhan N.F."/>
            <person name="Baker D."/>
            <person name="Gharbi K."/>
            <person name="Hall N."/>
            <person name="Watson M."/>
            <person name="Adriaenssens E.M."/>
            <person name="Foster-Nyarko E."/>
            <person name="Jarju S."/>
            <person name="Secka A."/>
            <person name="Antonio M."/>
            <person name="Oren A."/>
            <person name="Chaudhuri R.R."/>
            <person name="La Ragione R."/>
            <person name="Hildebrand F."/>
            <person name="Pallen M.J."/>
        </authorList>
    </citation>
    <scope>NUCLEOTIDE SEQUENCE</scope>
    <source>
        <strain evidence="2">1063</strain>
    </source>
</reference>
<dbReference type="SUPFAM" id="SSF143422">
    <property type="entry name" value="Transposase IS200-like"/>
    <property type="match status" value="1"/>
</dbReference>
<dbReference type="Gene3D" id="3.30.70.1290">
    <property type="entry name" value="Transposase IS200-like"/>
    <property type="match status" value="1"/>
</dbReference>
<dbReference type="PANTHER" id="PTHR34322">
    <property type="entry name" value="TRANSPOSASE, Y1_TNP DOMAIN-CONTAINING"/>
    <property type="match status" value="1"/>
</dbReference>
<feature type="domain" description="Transposase IS200-like" evidence="1">
    <location>
        <begin position="18"/>
        <end position="133"/>
    </location>
</feature>
<dbReference type="GO" id="GO:0003677">
    <property type="term" value="F:DNA binding"/>
    <property type="evidence" value="ECO:0007669"/>
    <property type="project" value="InterPro"/>
</dbReference>
<protein>
    <submittedName>
        <fullName evidence="2">Transposase</fullName>
    </submittedName>
</protein>
<dbReference type="PANTHER" id="PTHR34322:SF2">
    <property type="entry name" value="TRANSPOSASE IS200-LIKE DOMAIN-CONTAINING PROTEIN"/>
    <property type="match status" value="1"/>
</dbReference>
<organism evidence="2 3">
    <name type="scientific">Candidatus Limadaptatus stercorigallinarum</name>
    <dbReference type="NCBI Taxonomy" id="2840845"/>
    <lineage>
        <taxon>Bacteria</taxon>
        <taxon>Bacillati</taxon>
        <taxon>Bacillota</taxon>
        <taxon>Clostridia</taxon>
        <taxon>Eubacteriales</taxon>
        <taxon>Candidatus Limadaptatus</taxon>
    </lineage>
</organism>
<proteinExistence type="predicted"/>
<evidence type="ECO:0000313" key="2">
    <source>
        <dbReference type="EMBL" id="HIU20762.1"/>
    </source>
</evidence>
<gene>
    <name evidence="2" type="ORF">IAD51_00755</name>
</gene>
<dbReference type="Pfam" id="PF01797">
    <property type="entry name" value="Y1_Tnp"/>
    <property type="match status" value="1"/>
</dbReference>
<evidence type="ECO:0000313" key="3">
    <source>
        <dbReference type="Proteomes" id="UP000824088"/>
    </source>
</evidence>
<dbReference type="InterPro" id="IPR002686">
    <property type="entry name" value="Transposase_17"/>
</dbReference>